<keyword evidence="2" id="KW-1133">Transmembrane helix</keyword>
<evidence type="ECO:0000313" key="4">
    <source>
        <dbReference type="Proteomes" id="UP001500979"/>
    </source>
</evidence>
<feature type="compositionally biased region" description="Polar residues" evidence="1">
    <location>
        <begin position="1"/>
        <end position="14"/>
    </location>
</feature>
<proteinExistence type="predicted"/>
<evidence type="ECO:0000313" key="3">
    <source>
        <dbReference type="EMBL" id="GAA2805308.1"/>
    </source>
</evidence>
<feature type="transmembrane region" description="Helical" evidence="2">
    <location>
        <begin position="64"/>
        <end position="88"/>
    </location>
</feature>
<gene>
    <name evidence="3" type="ORF">GCM10010470_45660</name>
</gene>
<keyword evidence="2" id="KW-0472">Membrane</keyword>
<feature type="transmembrane region" description="Helical" evidence="2">
    <location>
        <begin position="143"/>
        <end position="164"/>
    </location>
</feature>
<feature type="region of interest" description="Disordered" evidence="1">
    <location>
        <begin position="1"/>
        <end position="54"/>
    </location>
</feature>
<dbReference type="Proteomes" id="UP001500979">
    <property type="component" value="Unassembled WGS sequence"/>
</dbReference>
<organism evidence="3 4">
    <name type="scientific">Saccharopolyspora taberi</name>
    <dbReference type="NCBI Taxonomy" id="60895"/>
    <lineage>
        <taxon>Bacteria</taxon>
        <taxon>Bacillati</taxon>
        <taxon>Actinomycetota</taxon>
        <taxon>Actinomycetes</taxon>
        <taxon>Pseudonocardiales</taxon>
        <taxon>Pseudonocardiaceae</taxon>
        <taxon>Saccharopolyspora</taxon>
    </lineage>
</organism>
<evidence type="ECO:0000256" key="2">
    <source>
        <dbReference type="SAM" id="Phobius"/>
    </source>
</evidence>
<feature type="transmembrane region" description="Helical" evidence="2">
    <location>
        <begin position="184"/>
        <end position="206"/>
    </location>
</feature>
<accession>A0ABN3VI41</accession>
<keyword evidence="2" id="KW-0812">Transmembrane</keyword>
<evidence type="ECO:0008006" key="5">
    <source>
        <dbReference type="Google" id="ProtNLM"/>
    </source>
</evidence>
<keyword evidence="4" id="KW-1185">Reference proteome</keyword>
<name>A0ABN3VI41_9PSEU</name>
<comment type="caution">
    <text evidence="3">The sequence shown here is derived from an EMBL/GenBank/DDBJ whole genome shotgun (WGS) entry which is preliminary data.</text>
</comment>
<protein>
    <recommendedName>
        <fullName evidence="5">DUF2269 domain-containing protein</fullName>
    </recommendedName>
</protein>
<sequence>MNMTPAAQAETASARTRPRPGAPDKTRQPSSPGGGHPVATEPATARTGRVQRSRRRLSARARRVVLLLHVIAGVGWFGIAAVTFVLTVAAMTQSDAAILRAGYEFHELLIGSLARPASLITLGTGLILSVGTKWGIAKYYWPLVKLVLVVATISITASLTPGWIATALQPPGTPRTGDLVGAQVNLVGMAVFHILTIGAATWLSIYKPGGRIRWNLPTRRSEQ</sequence>
<evidence type="ECO:0000256" key="1">
    <source>
        <dbReference type="SAM" id="MobiDB-lite"/>
    </source>
</evidence>
<reference evidence="3 4" key="1">
    <citation type="journal article" date="2019" name="Int. J. Syst. Evol. Microbiol.">
        <title>The Global Catalogue of Microorganisms (GCM) 10K type strain sequencing project: providing services to taxonomists for standard genome sequencing and annotation.</title>
        <authorList>
            <consortium name="The Broad Institute Genomics Platform"/>
            <consortium name="The Broad Institute Genome Sequencing Center for Infectious Disease"/>
            <person name="Wu L."/>
            <person name="Ma J."/>
        </authorList>
    </citation>
    <scope>NUCLEOTIDE SEQUENCE [LARGE SCALE GENOMIC DNA]</scope>
    <source>
        <strain evidence="3 4">JCM 9383</strain>
    </source>
</reference>
<dbReference type="EMBL" id="BAAAUX010000019">
    <property type="protein sequence ID" value="GAA2805308.1"/>
    <property type="molecule type" value="Genomic_DNA"/>
</dbReference>
<feature type="transmembrane region" description="Helical" evidence="2">
    <location>
        <begin position="108"/>
        <end position="131"/>
    </location>
</feature>